<name>K0R6T5_THAOC</name>
<feature type="region of interest" description="Disordered" evidence="1">
    <location>
        <begin position="45"/>
        <end position="72"/>
    </location>
</feature>
<gene>
    <name evidence="2" type="ORF">THAOC_37081</name>
</gene>
<accession>K0R6T5</accession>
<dbReference type="Proteomes" id="UP000266841">
    <property type="component" value="Unassembled WGS sequence"/>
</dbReference>
<comment type="caution">
    <text evidence="2">The sequence shown here is derived from an EMBL/GenBank/DDBJ whole genome shotgun (WGS) entry which is preliminary data.</text>
</comment>
<evidence type="ECO:0000313" key="2">
    <source>
        <dbReference type="EMBL" id="EJK44381.1"/>
    </source>
</evidence>
<dbReference type="AlphaFoldDB" id="K0R6T5"/>
<organism evidence="2 3">
    <name type="scientific">Thalassiosira oceanica</name>
    <name type="common">Marine diatom</name>
    <dbReference type="NCBI Taxonomy" id="159749"/>
    <lineage>
        <taxon>Eukaryota</taxon>
        <taxon>Sar</taxon>
        <taxon>Stramenopiles</taxon>
        <taxon>Ochrophyta</taxon>
        <taxon>Bacillariophyta</taxon>
        <taxon>Coscinodiscophyceae</taxon>
        <taxon>Thalassiosirophycidae</taxon>
        <taxon>Thalassiosirales</taxon>
        <taxon>Thalassiosiraceae</taxon>
        <taxon>Thalassiosira</taxon>
    </lineage>
</organism>
<proteinExistence type="predicted"/>
<keyword evidence="3" id="KW-1185">Reference proteome</keyword>
<dbReference type="EMBL" id="AGNL01049766">
    <property type="protein sequence ID" value="EJK44381.1"/>
    <property type="molecule type" value="Genomic_DNA"/>
</dbReference>
<sequence>MAAGSTTSIFISSSLVESSLCLPAAAAEGTASGAAEARVANAAGRFDEGERCVNNDNQGDPVGDDPPDVKQTTYLPASIGAEAAAAAAVRGGAAAAAAGAALALRAMPRQHEMLAGAMRRYDDDTAR</sequence>
<evidence type="ECO:0000256" key="1">
    <source>
        <dbReference type="SAM" id="MobiDB-lite"/>
    </source>
</evidence>
<protein>
    <submittedName>
        <fullName evidence="2">Uncharacterized protein</fullName>
    </submittedName>
</protein>
<evidence type="ECO:0000313" key="3">
    <source>
        <dbReference type="Proteomes" id="UP000266841"/>
    </source>
</evidence>
<reference evidence="2 3" key="1">
    <citation type="journal article" date="2012" name="Genome Biol.">
        <title>Genome and low-iron response of an oceanic diatom adapted to chronic iron limitation.</title>
        <authorList>
            <person name="Lommer M."/>
            <person name="Specht M."/>
            <person name="Roy A.S."/>
            <person name="Kraemer L."/>
            <person name="Andreson R."/>
            <person name="Gutowska M.A."/>
            <person name="Wolf J."/>
            <person name="Bergner S.V."/>
            <person name="Schilhabel M.B."/>
            <person name="Klostermeier U.C."/>
            <person name="Beiko R.G."/>
            <person name="Rosenstiel P."/>
            <person name="Hippler M."/>
            <person name="Laroche J."/>
        </authorList>
    </citation>
    <scope>NUCLEOTIDE SEQUENCE [LARGE SCALE GENOMIC DNA]</scope>
    <source>
        <strain evidence="2 3">CCMP1005</strain>
    </source>
</reference>